<evidence type="ECO:0000313" key="6">
    <source>
        <dbReference type="Proteomes" id="UP000193396"/>
    </source>
</evidence>
<evidence type="ECO:0000256" key="3">
    <source>
        <dbReference type="ARBA" id="ARBA00023163"/>
    </source>
</evidence>
<dbReference type="PROSITE" id="PS50949">
    <property type="entry name" value="HTH_GNTR"/>
    <property type="match status" value="1"/>
</dbReference>
<dbReference type="EMBL" id="JFKB01000011">
    <property type="protein sequence ID" value="OSQ46658.1"/>
    <property type="molecule type" value="Genomic_DNA"/>
</dbReference>
<dbReference type="RefSeq" id="WP_085620102.1">
    <property type="nucleotide sequence ID" value="NZ_JFKB01000011.1"/>
</dbReference>
<dbReference type="SMART" id="SM00345">
    <property type="entry name" value="HTH_GNTR"/>
    <property type="match status" value="1"/>
</dbReference>
<dbReference type="SMART" id="SM00895">
    <property type="entry name" value="FCD"/>
    <property type="match status" value="1"/>
</dbReference>
<evidence type="ECO:0000313" key="5">
    <source>
        <dbReference type="EMBL" id="OSQ46658.1"/>
    </source>
</evidence>
<dbReference type="OrthoDB" id="9812290at2"/>
<dbReference type="PANTHER" id="PTHR43537:SF24">
    <property type="entry name" value="GLUCONATE OPERON TRANSCRIPTIONAL REPRESSOR"/>
    <property type="match status" value="1"/>
</dbReference>
<organism evidence="5 6">
    <name type="scientific">Thalassospira alkalitolerans</name>
    <dbReference type="NCBI Taxonomy" id="1293890"/>
    <lineage>
        <taxon>Bacteria</taxon>
        <taxon>Pseudomonadati</taxon>
        <taxon>Pseudomonadota</taxon>
        <taxon>Alphaproteobacteria</taxon>
        <taxon>Rhodospirillales</taxon>
        <taxon>Thalassospiraceae</taxon>
        <taxon>Thalassospira</taxon>
    </lineage>
</organism>
<evidence type="ECO:0000256" key="1">
    <source>
        <dbReference type="ARBA" id="ARBA00023015"/>
    </source>
</evidence>
<dbReference type="AlphaFoldDB" id="A0A1Y2L8Z3"/>
<keyword evidence="1" id="KW-0805">Transcription regulation</keyword>
<protein>
    <submittedName>
        <fullName evidence="5">GntR family transcriptional regulator</fullName>
    </submittedName>
</protein>
<proteinExistence type="predicted"/>
<keyword evidence="2" id="KW-0238">DNA-binding</keyword>
<dbReference type="SUPFAM" id="SSF48008">
    <property type="entry name" value="GntR ligand-binding domain-like"/>
    <property type="match status" value="1"/>
</dbReference>
<dbReference type="Gene3D" id="1.20.120.530">
    <property type="entry name" value="GntR ligand-binding domain-like"/>
    <property type="match status" value="1"/>
</dbReference>
<dbReference type="InterPro" id="IPR000524">
    <property type="entry name" value="Tscrpt_reg_HTH_GntR"/>
</dbReference>
<evidence type="ECO:0000259" key="4">
    <source>
        <dbReference type="PROSITE" id="PS50949"/>
    </source>
</evidence>
<dbReference type="PANTHER" id="PTHR43537">
    <property type="entry name" value="TRANSCRIPTIONAL REGULATOR, GNTR FAMILY"/>
    <property type="match status" value="1"/>
</dbReference>
<accession>A0A1Y2L8Z3</accession>
<dbReference type="STRING" id="1293890.TALK_15735"/>
<name>A0A1Y2L8Z3_9PROT</name>
<dbReference type="PRINTS" id="PR00035">
    <property type="entry name" value="HTHGNTR"/>
</dbReference>
<dbReference type="CDD" id="cd07377">
    <property type="entry name" value="WHTH_GntR"/>
    <property type="match status" value="1"/>
</dbReference>
<dbReference type="InterPro" id="IPR008920">
    <property type="entry name" value="TF_FadR/GntR_C"/>
</dbReference>
<dbReference type="Pfam" id="PF00392">
    <property type="entry name" value="GntR"/>
    <property type="match status" value="1"/>
</dbReference>
<dbReference type="InterPro" id="IPR036390">
    <property type="entry name" value="WH_DNA-bd_sf"/>
</dbReference>
<dbReference type="Gene3D" id="1.10.10.10">
    <property type="entry name" value="Winged helix-like DNA-binding domain superfamily/Winged helix DNA-binding domain"/>
    <property type="match status" value="1"/>
</dbReference>
<reference evidence="5 6" key="1">
    <citation type="submission" date="2014-03" db="EMBL/GenBank/DDBJ databases">
        <title>The draft genome sequence of Thalassospira alkalitolerans JCM 18968.</title>
        <authorList>
            <person name="Lai Q."/>
            <person name="Shao Z."/>
        </authorList>
    </citation>
    <scope>NUCLEOTIDE SEQUENCE [LARGE SCALE GENOMIC DNA]</scope>
    <source>
        <strain evidence="5 6">JCM 18968</strain>
    </source>
</reference>
<gene>
    <name evidence="5" type="ORF">TALK_15735</name>
</gene>
<dbReference type="GO" id="GO:0003677">
    <property type="term" value="F:DNA binding"/>
    <property type="evidence" value="ECO:0007669"/>
    <property type="project" value="UniProtKB-KW"/>
</dbReference>
<evidence type="ECO:0000256" key="2">
    <source>
        <dbReference type="ARBA" id="ARBA00023125"/>
    </source>
</evidence>
<dbReference type="GO" id="GO:0003700">
    <property type="term" value="F:DNA-binding transcription factor activity"/>
    <property type="evidence" value="ECO:0007669"/>
    <property type="project" value="InterPro"/>
</dbReference>
<dbReference type="InterPro" id="IPR036388">
    <property type="entry name" value="WH-like_DNA-bd_sf"/>
</dbReference>
<feature type="domain" description="HTH gntR-type" evidence="4">
    <location>
        <begin position="11"/>
        <end position="78"/>
    </location>
</feature>
<sequence>MTEAKALTVDTLTVQHVSDAITNAVREGRLVPGQRLTEIDFAKRLGVSRPSVREAFRQLTADGLLQAQPYRGVSVRHMNRREVDDLFVVRTTLEGLAVRLATPALQNDTTALLAIQTDLDAAEARNDLAAMSRHNLAFHMLFSDISGNALLREQLRRISNNVYWLQFRVMVADDKVLRTNTQHRDIVNAVCRGDVKTAEAIMIAHIDQSRQLVQSLPDNHFSDDITDSPGDT</sequence>
<keyword evidence="6" id="KW-1185">Reference proteome</keyword>
<comment type="caution">
    <text evidence="5">The sequence shown here is derived from an EMBL/GenBank/DDBJ whole genome shotgun (WGS) entry which is preliminary data.</text>
</comment>
<dbReference type="Proteomes" id="UP000193396">
    <property type="component" value="Unassembled WGS sequence"/>
</dbReference>
<dbReference type="SUPFAM" id="SSF46785">
    <property type="entry name" value="Winged helix' DNA-binding domain"/>
    <property type="match status" value="1"/>
</dbReference>
<dbReference type="InterPro" id="IPR011711">
    <property type="entry name" value="GntR_C"/>
</dbReference>
<keyword evidence="3" id="KW-0804">Transcription</keyword>
<dbReference type="Pfam" id="PF07729">
    <property type="entry name" value="FCD"/>
    <property type="match status" value="1"/>
</dbReference>